<dbReference type="InterPro" id="IPR051159">
    <property type="entry name" value="Hexapeptide_acetyltransf"/>
</dbReference>
<keyword evidence="3" id="KW-0012">Acyltransferase</keyword>
<evidence type="ECO:0000256" key="3">
    <source>
        <dbReference type="ARBA" id="ARBA00023315"/>
    </source>
</evidence>
<keyword evidence="1" id="KW-0808">Transferase</keyword>
<gene>
    <name evidence="4" type="ORF">Abiwalacus_20910</name>
</gene>
<dbReference type="InterPro" id="IPR001451">
    <property type="entry name" value="Hexapep"/>
</dbReference>
<dbReference type="EMBL" id="AP025943">
    <property type="protein sequence ID" value="BDL44517.1"/>
    <property type="molecule type" value="Genomic_DNA"/>
</dbReference>
<evidence type="ECO:0000313" key="5">
    <source>
        <dbReference type="Proteomes" id="UP001062263"/>
    </source>
</evidence>
<name>A0ABN6QL78_9BACT</name>
<dbReference type="Proteomes" id="UP001062263">
    <property type="component" value="Chromosome"/>
</dbReference>
<dbReference type="Pfam" id="PF00132">
    <property type="entry name" value="Hexapep"/>
    <property type="match status" value="1"/>
</dbReference>
<dbReference type="PANTHER" id="PTHR23416">
    <property type="entry name" value="SIALIC ACID SYNTHASE-RELATED"/>
    <property type="match status" value="1"/>
</dbReference>
<evidence type="ECO:0000256" key="1">
    <source>
        <dbReference type="ARBA" id="ARBA00022679"/>
    </source>
</evidence>
<keyword evidence="5" id="KW-1185">Reference proteome</keyword>
<dbReference type="SUPFAM" id="SSF51161">
    <property type="entry name" value="Trimeric LpxA-like enzymes"/>
    <property type="match status" value="1"/>
</dbReference>
<dbReference type="Gene3D" id="2.160.10.10">
    <property type="entry name" value="Hexapeptide repeat proteins"/>
    <property type="match status" value="1"/>
</dbReference>
<sequence>MNTRANTAPGRSRLILFLRSLANGVRSFIRFRVFQRWITVGGMTRIGRHVHLNAPHRKIIFGNRVQLGPHCHVSCDIRFGNSVLCAARVSFIGRREHSFSLPGCTIWDSPRNWEDGMTVIGNDVWIGHGAVILGGVSVGDGAIVAAGAVVTGDVPPMTIAGGNPARVIRRRFATSAEEERHRNYLDSLK</sequence>
<dbReference type="InterPro" id="IPR018357">
    <property type="entry name" value="Hexapep_transf_CS"/>
</dbReference>
<organism evidence="4 5">
    <name type="scientific">Akkermansia biwaensis</name>
    <dbReference type="NCBI Taxonomy" id="2946555"/>
    <lineage>
        <taxon>Bacteria</taxon>
        <taxon>Pseudomonadati</taxon>
        <taxon>Verrucomicrobiota</taxon>
        <taxon>Verrucomicrobiia</taxon>
        <taxon>Verrucomicrobiales</taxon>
        <taxon>Akkermansiaceae</taxon>
        <taxon>Akkermansia</taxon>
    </lineage>
</organism>
<evidence type="ECO:0000313" key="4">
    <source>
        <dbReference type="EMBL" id="BDL44517.1"/>
    </source>
</evidence>
<keyword evidence="2" id="KW-0677">Repeat</keyword>
<dbReference type="InterPro" id="IPR011004">
    <property type="entry name" value="Trimer_LpxA-like_sf"/>
</dbReference>
<dbReference type="PROSITE" id="PS00101">
    <property type="entry name" value="HEXAPEP_TRANSFERASES"/>
    <property type="match status" value="1"/>
</dbReference>
<proteinExistence type="predicted"/>
<evidence type="ECO:0000256" key="2">
    <source>
        <dbReference type="ARBA" id="ARBA00022737"/>
    </source>
</evidence>
<reference evidence="4" key="1">
    <citation type="submission" date="2022-06" db="EMBL/GenBank/DDBJ databases">
        <title>Akkermansia biwalacus sp. nov., an anaerobic mucin-degrading bacterium isolated from human intestine.</title>
        <authorList>
            <person name="Kobayashi Y."/>
            <person name="Inoue S."/>
            <person name="Kawahara T."/>
            <person name="Kohda N."/>
        </authorList>
    </citation>
    <scope>NUCLEOTIDE SEQUENCE</scope>
    <source>
        <strain evidence="4">WON2089</strain>
    </source>
</reference>
<accession>A0ABN6QL78</accession>
<evidence type="ECO:0008006" key="6">
    <source>
        <dbReference type="Google" id="ProtNLM"/>
    </source>
</evidence>
<protein>
    <recommendedName>
        <fullName evidence="6">Acetyltransferase</fullName>
    </recommendedName>
</protein>